<evidence type="ECO:0000256" key="4">
    <source>
        <dbReference type="SAM" id="MobiDB-lite"/>
    </source>
</evidence>
<keyword evidence="2" id="KW-0442">Lipid degradation</keyword>
<dbReference type="GO" id="GO:0016020">
    <property type="term" value="C:membrane"/>
    <property type="evidence" value="ECO:0007669"/>
    <property type="project" value="TreeGrafter"/>
</dbReference>
<name>A0A084QY87_STAC4</name>
<dbReference type="Pfam" id="PF01734">
    <property type="entry name" value="Patatin"/>
    <property type="match status" value="1"/>
</dbReference>
<dbReference type="SUPFAM" id="SSF52151">
    <property type="entry name" value="FabD/lysophospholipase-like"/>
    <property type="match status" value="1"/>
</dbReference>
<dbReference type="Proteomes" id="UP000028524">
    <property type="component" value="Unassembled WGS sequence"/>
</dbReference>
<keyword evidence="7" id="KW-1185">Reference proteome</keyword>
<feature type="compositionally biased region" description="Polar residues" evidence="4">
    <location>
        <begin position="289"/>
        <end position="299"/>
    </location>
</feature>
<dbReference type="HOGENOM" id="CLU_000288_144_2_1"/>
<dbReference type="GO" id="GO:0016042">
    <property type="term" value="P:lipid catabolic process"/>
    <property type="evidence" value="ECO:0007669"/>
    <property type="project" value="UniProtKB-KW"/>
</dbReference>
<evidence type="ECO:0000313" key="6">
    <source>
        <dbReference type="EMBL" id="KFA68922.1"/>
    </source>
</evidence>
<dbReference type="PANTHER" id="PTHR24185:SF1">
    <property type="entry name" value="CALCIUM-INDEPENDENT PHOSPHOLIPASE A2-GAMMA"/>
    <property type="match status" value="1"/>
</dbReference>
<dbReference type="OMA" id="ITHAENY"/>
<organism evidence="6 7">
    <name type="scientific">Stachybotrys chlorohalonatus (strain IBT 40285)</name>
    <dbReference type="NCBI Taxonomy" id="1283841"/>
    <lineage>
        <taxon>Eukaryota</taxon>
        <taxon>Fungi</taxon>
        <taxon>Dikarya</taxon>
        <taxon>Ascomycota</taxon>
        <taxon>Pezizomycotina</taxon>
        <taxon>Sordariomycetes</taxon>
        <taxon>Hypocreomycetidae</taxon>
        <taxon>Hypocreales</taxon>
        <taxon>Stachybotryaceae</taxon>
        <taxon>Stachybotrys</taxon>
    </lineage>
</organism>
<proteinExistence type="predicted"/>
<evidence type="ECO:0000313" key="7">
    <source>
        <dbReference type="Proteomes" id="UP000028524"/>
    </source>
</evidence>
<feature type="region of interest" description="Disordered" evidence="4">
    <location>
        <begin position="277"/>
        <end position="314"/>
    </location>
</feature>
<dbReference type="OrthoDB" id="1658288at2759"/>
<feature type="domain" description="PNPLA" evidence="5">
    <location>
        <begin position="102"/>
        <end position="161"/>
    </location>
</feature>
<dbReference type="AlphaFoldDB" id="A0A084QY87"/>
<dbReference type="GO" id="GO:0019369">
    <property type="term" value="P:arachidonate metabolic process"/>
    <property type="evidence" value="ECO:0007669"/>
    <property type="project" value="TreeGrafter"/>
</dbReference>
<gene>
    <name evidence="6" type="ORF">S40285_05418</name>
</gene>
<protein>
    <recommendedName>
        <fullName evidence="5">PNPLA domain-containing protein</fullName>
    </recommendedName>
</protein>
<dbReference type="PANTHER" id="PTHR24185">
    <property type="entry name" value="CALCIUM-INDEPENDENT PHOSPHOLIPASE A2-GAMMA"/>
    <property type="match status" value="1"/>
</dbReference>
<evidence type="ECO:0000256" key="2">
    <source>
        <dbReference type="ARBA" id="ARBA00022963"/>
    </source>
</evidence>
<evidence type="ECO:0000259" key="5">
    <source>
        <dbReference type="Pfam" id="PF01734"/>
    </source>
</evidence>
<accession>A0A084QY87</accession>
<dbReference type="GO" id="GO:0047499">
    <property type="term" value="F:calcium-independent phospholipase A2 activity"/>
    <property type="evidence" value="ECO:0007669"/>
    <property type="project" value="TreeGrafter"/>
</dbReference>
<evidence type="ECO:0000256" key="3">
    <source>
        <dbReference type="ARBA" id="ARBA00023098"/>
    </source>
</evidence>
<dbReference type="InParanoid" id="A0A084QY87"/>
<keyword evidence="3" id="KW-0443">Lipid metabolism</keyword>
<feature type="compositionally biased region" description="Basic and acidic residues" evidence="4">
    <location>
        <begin position="277"/>
        <end position="288"/>
    </location>
</feature>
<dbReference type="InterPro" id="IPR016035">
    <property type="entry name" value="Acyl_Trfase/lysoPLipase"/>
</dbReference>
<dbReference type="GO" id="GO:0046486">
    <property type="term" value="P:glycerolipid metabolic process"/>
    <property type="evidence" value="ECO:0007669"/>
    <property type="project" value="UniProtKB-ARBA"/>
</dbReference>
<dbReference type="Gene3D" id="3.40.1090.10">
    <property type="entry name" value="Cytosolic phospholipase A2 catalytic domain"/>
    <property type="match status" value="1"/>
</dbReference>
<evidence type="ECO:0000256" key="1">
    <source>
        <dbReference type="ARBA" id="ARBA00022801"/>
    </source>
</evidence>
<dbReference type="InterPro" id="IPR002641">
    <property type="entry name" value="PNPLA_dom"/>
</dbReference>
<sequence length="314" mass="34756">MLGRLCMRVDGCIQAYEEVAEQAYTVKPRYVPGLSSSKYSSTSLEKAFDHVVRQYCDDAICKKQRGKGKAVVNNCLHSGMQLRNAACTKTALFPITKDDVNASPHLLTTYSTSTAYDTYTITQAARATSAAPTYFEFIRLGRDGVEYVDAGLGHNNPCAVLVNEAQDQFTGRQPLRILSIGTGLYKVAPIGYGIGSDIKSLRRLATTTQKVEVELKDKYRGTQHYYRFSVDRGLDGIGLADYGMTSTLITHAENYLLENRGKIGEFVQAFIAGKDRTRSPSPRLERGLQSHNITPTENQDPAMLPSRPKKIIHT</sequence>
<keyword evidence="1" id="KW-0378">Hydrolase</keyword>
<reference evidence="6 7" key="1">
    <citation type="journal article" date="2014" name="BMC Genomics">
        <title>Comparative genome sequencing reveals chemotype-specific gene clusters in the toxigenic black mold Stachybotrys.</title>
        <authorList>
            <person name="Semeiks J."/>
            <person name="Borek D."/>
            <person name="Otwinowski Z."/>
            <person name="Grishin N.V."/>
        </authorList>
    </citation>
    <scope>NUCLEOTIDE SEQUENCE [LARGE SCALE GENOMIC DNA]</scope>
    <source>
        <strain evidence="6 7">IBT 40285</strain>
    </source>
</reference>
<dbReference type="EMBL" id="KL659661">
    <property type="protein sequence ID" value="KFA68922.1"/>
    <property type="molecule type" value="Genomic_DNA"/>
</dbReference>